<keyword evidence="1" id="KW-0812">Transmembrane</keyword>
<keyword evidence="4" id="KW-1185">Reference proteome</keyword>
<protein>
    <recommendedName>
        <fullName evidence="2">YrhK domain-containing protein</fullName>
    </recommendedName>
</protein>
<keyword evidence="1" id="KW-0472">Membrane</keyword>
<name>A0ABP9GB19_9ACTN</name>
<evidence type="ECO:0000259" key="2">
    <source>
        <dbReference type="Pfam" id="PF14145"/>
    </source>
</evidence>
<organism evidence="3 4">
    <name type="scientific">Streptomonospora halophila</name>
    <dbReference type="NCBI Taxonomy" id="427369"/>
    <lineage>
        <taxon>Bacteria</taxon>
        <taxon>Bacillati</taxon>
        <taxon>Actinomycetota</taxon>
        <taxon>Actinomycetes</taxon>
        <taxon>Streptosporangiales</taxon>
        <taxon>Nocardiopsidaceae</taxon>
        <taxon>Streptomonospora</taxon>
    </lineage>
</organism>
<dbReference type="InterPro" id="IPR025424">
    <property type="entry name" value="YrhK_domain"/>
</dbReference>
<evidence type="ECO:0000256" key="1">
    <source>
        <dbReference type="SAM" id="Phobius"/>
    </source>
</evidence>
<dbReference type="Pfam" id="PF14145">
    <property type="entry name" value="YrhK"/>
    <property type="match status" value="1"/>
</dbReference>
<comment type="caution">
    <text evidence="3">The sequence shown here is derived from an EMBL/GenBank/DDBJ whole genome shotgun (WGS) entry which is preliminary data.</text>
</comment>
<gene>
    <name evidence="3" type="ORF">GCM10023224_14720</name>
</gene>
<keyword evidence="1" id="KW-1133">Transmembrane helix</keyword>
<reference evidence="4" key="1">
    <citation type="journal article" date="2019" name="Int. J. Syst. Evol. Microbiol.">
        <title>The Global Catalogue of Microorganisms (GCM) 10K type strain sequencing project: providing services to taxonomists for standard genome sequencing and annotation.</title>
        <authorList>
            <consortium name="The Broad Institute Genomics Platform"/>
            <consortium name="The Broad Institute Genome Sequencing Center for Infectious Disease"/>
            <person name="Wu L."/>
            <person name="Ma J."/>
        </authorList>
    </citation>
    <scope>NUCLEOTIDE SEQUENCE [LARGE SCALE GENOMIC DNA]</scope>
    <source>
        <strain evidence="4">JCM 18123</strain>
    </source>
</reference>
<accession>A0ABP9GB19</accession>
<feature type="transmembrane region" description="Helical" evidence="1">
    <location>
        <begin position="34"/>
        <end position="53"/>
    </location>
</feature>
<evidence type="ECO:0000313" key="4">
    <source>
        <dbReference type="Proteomes" id="UP001499993"/>
    </source>
</evidence>
<proteinExistence type="predicted"/>
<dbReference type="EMBL" id="BAABIK010000006">
    <property type="protein sequence ID" value="GAA4935094.1"/>
    <property type="molecule type" value="Genomic_DNA"/>
</dbReference>
<dbReference type="Proteomes" id="UP001499993">
    <property type="component" value="Unassembled WGS sequence"/>
</dbReference>
<feature type="transmembrane region" description="Helical" evidence="1">
    <location>
        <begin position="59"/>
        <end position="80"/>
    </location>
</feature>
<dbReference type="RefSeq" id="WP_344141208.1">
    <property type="nucleotide sequence ID" value="NZ_BAABIK010000006.1"/>
</dbReference>
<sequence>MADSESEGRTGSDLVLRVGAEELVVRHRYEAASIVNDILIAVWFTAGSVMFFFPAWQVAGTWCFVAGSVELLVRPLIRLARLVHVRRMRKRTHGAGTARTTPHETSLDF</sequence>
<evidence type="ECO:0000313" key="3">
    <source>
        <dbReference type="EMBL" id="GAA4935094.1"/>
    </source>
</evidence>
<feature type="domain" description="YrhK" evidence="2">
    <location>
        <begin position="27"/>
        <end position="81"/>
    </location>
</feature>